<sequence>MVNGLPARRSDSQAPVECCPPSFDLRNEASLRCTPMTWLEAVRGTFRGGWVVMREWLAAFMNAGGESWNAEVPSRSKEPSVGFACGRRGDLGSKCGRRDGDGDAPASWRPSSPTPTNDATDKRAEATKGRKIDHSHGRRCRKLQRRPDLGVLGLTEDSWRAEPRGRISRDAYSGHTATAQLSHNQGPFQLDRATTAPERPLSVTRNFPSAALS</sequence>
<dbReference type="Proteomes" id="UP001174936">
    <property type="component" value="Unassembled WGS sequence"/>
</dbReference>
<keyword evidence="3" id="KW-1185">Reference proteome</keyword>
<feature type="region of interest" description="Disordered" evidence="1">
    <location>
        <begin position="170"/>
        <end position="213"/>
    </location>
</feature>
<feature type="compositionally biased region" description="Polar residues" evidence="1">
    <location>
        <begin position="109"/>
        <end position="118"/>
    </location>
</feature>
<feature type="compositionally biased region" description="Polar residues" evidence="1">
    <location>
        <begin position="203"/>
        <end position="213"/>
    </location>
</feature>
<dbReference type="EMBL" id="JAULSV010000003">
    <property type="protein sequence ID" value="KAK0648349.1"/>
    <property type="molecule type" value="Genomic_DNA"/>
</dbReference>
<accession>A0AA40CTC0</accession>
<evidence type="ECO:0000313" key="2">
    <source>
        <dbReference type="EMBL" id="KAK0648349.1"/>
    </source>
</evidence>
<comment type="caution">
    <text evidence="2">The sequence shown here is derived from an EMBL/GenBank/DDBJ whole genome shotgun (WGS) entry which is preliminary data.</text>
</comment>
<dbReference type="AlphaFoldDB" id="A0AA40CTC0"/>
<name>A0AA40CTC0_9PEZI</name>
<evidence type="ECO:0000256" key="1">
    <source>
        <dbReference type="SAM" id="MobiDB-lite"/>
    </source>
</evidence>
<reference evidence="2" key="1">
    <citation type="submission" date="2023-06" db="EMBL/GenBank/DDBJ databases">
        <title>Genome-scale phylogeny and comparative genomics of the fungal order Sordariales.</title>
        <authorList>
            <consortium name="Lawrence Berkeley National Laboratory"/>
            <person name="Hensen N."/>
            <person name="Bonometti L."/>
            <person name="Westerberg I."/>
            <person name="Brannstrom I.O."/>
            <person name="Guillou S."/>
            <person name="Cros-Aarteil S."/>
            <person name="Calhoun S."/>
            <person name="Haridas S."/>
            <person name="Kuo A."/>
            <person name="Mondo S."/>
            <person name="Pangilinan J."/>
            <person name="Riley R."/>
            <person name="Labutti K."/>
            <person name="Andreopoulos B."/>
            <person name="Lipzen A."/>
            <person name="Chen C."/>
            <person name="Yanf M."/>
            <person name="Daum C."/>
            <person name="Ng V."/>
            <person name="Clum A."/>
            <person name="Steindorff A."/>
            <person name="Ohm R."/>
            <person name="Martin F."/>
            <person name="Silar P."/>
            <person name="Natvig D."/>
            <person name="Lalanne C."/>
            <person name="Gautier V."/>
            <person name="Ament-Velasquez S.L."/>
            <person name="Kruys A."/>
            <person name="Hutchinson M.I."/>
            <person name="Powell A.J."/>
            <person name="Barry K."/>
            <person name="Miller A.N."/>
            <person name="Grigoriev I.V."/>
            <person name="Debuchy R."/>
            <person name="Gladieux P."/>
            <person name="Thoren M.H."/>
            <person name="Johannesson H."/>
        </authorList>
    </citation>
    <scope>NUCLEOTIDE SEQUENCE</scope>
    <source>
        <strain evidence="2">SMH2532-1</strain>
    </source>
</reference>
<feature type="region of interest" description="Disordered" evidence="1">
    <location>
        <begin position="92"/>
        <end position="144"/>
    </location>
</feature>
<evidence type="ECO:0000313" key="3">
    <source>
        <dbReference type="Proteomes" id="UP001174936"/>
    </source>
</evidence>
<organism evidence="2 3">
    <name type="scientific">Cercophora newfieldiana</name>
    <dbReference type="NCBI Taxonomy" id="92897"/>
    <lineage>
        <taxon>Eukaryota</taxon>
        <taxon>Fungi</taxon>
        <taxon>Dikarya</taxon>
        <taxon>Ascomycota</taxon>
        <taxon>Pezizomycotina</taxon>
        <taxon>Sordariomycetes</taxon>
        <taxon>Sordariomycetidae</taxon>
        <taxon>Sordariales</taxon>
        <taxon>Lasiosphaeriaceae</taxon>
        <taxon>Cercophora</taxon>
    </lineage>
</organism>
<gene>
    <name evidence="2" type="ORF">B0T16DRAFT_114779</name>
</gene>
<feature type="compositionally biased region" description="Basic and acidic residues" evidence="1">
    <location>
        <begin position="119"/>
        <end position="135"/>
    </location>
</feature>
<feature type="compositionally biased region" description="Basic and acidic residues" evidence="1">
    <location>
        <begin position="92"/>
        <end position="101"/>
    </location>
</feature>
<proteinExistence type="predicted"/>
<feature type="compositionally biased region" description="Polar residues" evidence="1">
    <location>
        <begin position="175"/>
        <end position="187"/>
    </location>
</feature>
<protein>
    <submittedName>
        <fullName evidence="2">Uncharacterized protein</fullName>
    </submittedName>
</protein>